<organism evidence="2 3">
    <name type="scientific">Protopolystoma xenopodis</name>
    <dbReference type="NCBI Taxonomy" id="117903"/>
    <lineage>
        <taxon>Eukaryota</taxon>
        <taxon>Metazoa</taxon>
        <taxon>Spiralia</taxon>
        <taxon>Lophotrochozoa</taxon>
        <taxon>Platyhelminthes</taxon>
        <taxon>Monogenea</taxon>
        <taxon>Polyopisthocotylea</taxon>
        <taxon>Polystomatidea</taxon>
        <taxon>Polystomatidae</taxon>
        <taxon>Protopolystoma</taxon>
    </lineage>
</organism>
<evidence type="ECO:0000313" key="2">
    <source>
        <dbReference type="EMBL" id="VEL09444.1"/>
    </source>
</evidence>
<feature type="compositionally biased region" description="Low complexity" evidence="1">
    <location>
        <begin position="139"/>
        <end position="155"/>
    </location>
</feature>
<keyword evidence="3" id="KW-1185">Reference proteome</keyword>
<comment type="caution">
    <text evidence="2">The sequence shown here is derived from an EMBL/GenBank/DDBJ whole genome shotgun (WGS) entry which is preliminary data.</text>
</comment>
<feature type="compositionally biased region" description="Gly residues" evidence="1">
    <location>
        <begin position="184"/>
        <end position="197"/>
    </location>
</feature>
<evidence type="ECO:0008006" key="4">
    <source>
        <dbReference type="Google" id="ProtNLM"/>
    </source>
</evidence>
<proteinExistence type="predicted"/>
<sequence length="282" mass="29563">MRTQTSYAGPSSGEHPSIPASFRPLTSSAADAANAAYTDSATGTPKLAAVLLLIHQVRQSDAGHYQCEASLAGHRRRSVADYGVHINISIITGILSLCPRRRQPPILRFSSNDEDVRNIYTTFGLTSLSTFQFGGSTEVGSSESVASSSGVSSGALDHNDNTGFRTGIAGNGTILEEDGRETAEGGGTGGRRGIGGGKEGEEGVGIRRGKEEMRGTEGSVGVSGAAHEGEISAPRILQVAEGSNVTLFCLFEGAPIVSTRWYYSANVHGIQIDRLFGMSFCF</sequence>
<name>A0A3S5A7X3_9PLAT</name>
<evidence type="ECO:0000313" key="3">
    <source>
        <dbReference type="Proteomes" id="UP000784294"/>
    </source>
</evidence>
<feature type="region of interest" description="Disordered" evidence="1">
    <location>
        <begin position="1"/>
        <end position="23"/>
    </location>
</feature>
<accession>A0A3S5A7X3</accession>
<feature type="region of interest" description="Disordered" evidence="1">
    <location>
        <begin position="177"/>
        <end position="226"/>
    </location>
</feature>
<dbReference type="AlphaFoldDB" id="A0A3S5A7X3"/>
<dbReference type="Proteomes" id="UP000784294">
    <property type="component" value="Unassembled WGS sequence"/>
</dbReference>
<evidence type="ECO:0000256" key="1">
    <source>
        <dbReference type="SAM" id="MobiDB-lite"/>
    </source>
</evidence>
<dbReference type="OrthoDB" id="5969272at2759"/>
<dbReference type="SUPFAM" id="SSF48726">
    <property type="entry name" value="Immunoglobulin"/>
    <property type="match status" value="1"/>
</dbReference>
<gene>
    <name evidence="2" type="ORF">PXEA_LOCUS2884</name>
</gene>
<feature type="compositionally biased region" description="Basic and acidic residues" evidence="1">
    <location>
        <begin position="198"/>
        <end position="215"/>
    </location>
</feature>
<dbReference type="InterPro" id="IPR036179">
    <property type="entry name" value="Ig-like_dom_sf"/>
</dbReference>
<reference evidence="2" key="1">
    <citation type="submission" date="2018-11" db="EMBL/GenBank/DDBJ databases">
        <authorList>
            <consortium name="Pathogen Informatics"/>
        </authorList>
    </citation>
    <scope>NUCLEOTIDE SEQUENCE</scope>
</reference>
<dbReference type="EMBL" id="CAAALY010006345">
    <property type="protein sequence ID" value="VEL09444.1"/>
    <property type="molecule type" value="Genomic_DNA"/>
</dbReference>
<protein>
    <recommendedName>
        <fullName evidence="4">Ig-like domain-containing protein</fullName>
    </recommendedName>
</protein>
<feature type="region of interest" description="Disordered" evidence="1">
    <location>
        <begin position="139"/>
        <end position="163"/>
    </location>
</feature>